<proteinExistence type="predicted"/>
<dbReference type="EMBL" id="CM044703">
    <property type="protein sequence ID" value="KAI5673139.1"/>
    <property type="molecule type" value="Genomic_DNA"/>
</dbReference>
<sequence length="241" mass="25761">MEAMLTTPTSHKSTCSYCRISGHEIANCYQLIGFPDWWERNRAKASRGSSLDRDRERTGGGRSNSYPHATRGKGHGQGRAHSGWADAVIDNGGRLQAMSGAHNDWVNAAIEGGRGLQITAPGTSANSGIPGLSTEQWKSLLNILQNQANSNRLSSGAEPTCPFPIPSNSVTVASSPDARGPAQPPVTWSILAASSDSHNGRAAPCEAQLNPVEGIVEDELRRSSQVRQVSTRLKDYICNTV</sequence>
<comment type="caution">
    <text evidence="1">The sequence shown here is derived from an EMBL/GenBank/DDBJ whole genome shotgun (WGS) entry which is preliminary data.</text>
</comment>
<organism evidence="1 2">
    <name type="scientific">Catharanthus roseus</name>
    <name type="common">Madagascar periwinkle</name>
    <name type="synonym">Vinca rosea</name>
    <dbReference type="NCBI Taxonomy" id="4058"/>
    <lineage>
        <taxon>Eukaryota</taxon>
        <taxon>Viridiplantae</taxon>
        <taxon>Streptophyta</taxon>
        <taxon>Embryophyta</taxon>
        <taxon>Tracheophyta</taxon>
        <taxon>Spermatophyta</taxon>
        <taxon>Magnoliopsida</taxon>
        <taxon>eudicotyledons</taxon>
        <taxon>Gunneridae</taxon>
        <taxon>Pentapetalae</taxon>
        <taxon>asterids</taxon>
        <taxon>lamiids</taxon>
        <taxon>Gentianales</taxon>
        <taxon>Apocynaceae</taxon>
        <taxon>Rauvolfioideae</taxon>
        <taxon>Vinceae</taxon>
        <taxon>Catharanthinae</taxon>
        <taxon>Catharanthus</taxon>
    </lineage>
</organism>
<accession>A0ACC0BKJ6</accession>
<name>A0ACC0BKJ6_CATRO</name>
<evidence type="ECO:0000313" key="1">
    <source>
        <dbReference type="EMBL" id="KAI5673139.1"/>
    </source>
</evidence>
<evidence type="ECO:0000313" key="2">
    <source>
        <dbReference type="Proteomes" id="UP001060085"/>
    </source>
</evidence>
<keyword evidence="2" id="KW-1185">Reference proteome</keyword>
<gene>
    <name evidence="1" type="ORF">M9H77_13503</name>
</gene>
<reference evidence="2" key="1">
    <citation type="journal article" date="2023" name="Nat. Plants">
        <title>Single-cell RNA sequencing provides a high-resolution roadmap for understanding the multicellular compartmentation of specialized metabolism.</title>
        <authorList>
            <person name="Sun S."/>
            <person name="Shen X."/>
            <person name="Li Y."/>
            <person name="Li Y."/>
            <person name="Wang S."/>
            <person name="Li R."/>
            <person name="Zhang H."/>
            <person name="Shen G."/>
            <person name="Guo B."/>
            <person name="Wei J."/>
            <person name="Xu J."/>
            <person name="St-Pierre B."/>
            <person name="Chen S."/>
            <person name="Sun C."/>
        </authorList>
    </citation>
    <scope>NUCLEOTIDE SEQUENCE [LARGE SCALE GENOMIC DNA]</scope>
</reference>
<protein>
    <submittedName>
        <fullName evidence="1">Uncharacterized protein</fullName>
    </submittedName>
</protein>
<dbReference type="Proteomes" id="UP001060085">
    <property type="component" value="Linkage Group LG03"/>
</dbReference>